<feature type="binding site" evidence="1">
    <location>
        <position position="264"/>
    </location>
    <ligand>
        <name>ATP</name>
        <dbReference type="ChEBI" id="CHEBI:30616"/>
    </ligand>
</feature>
<feature type="binding site" evidence="3">
    <location>
        <begin position="264"/>
        <end position="265"/>
    </location>
    <ligand>
        <name>ATP</name>
        <dbReference type="ChEBI" id="CHEBI:30616"/>
    </ligand>
</feature>
<protein>
    <submittedName>
        <fullName evidence="6">Cell filamentation protein Fic</fullName>
    </submittedName>
</protein>
<keyword evidence="1" id="KW-0547">Nucleotide-binding</keyword>
<dbReference type="InterPro" id="IPR040198">
    <property type="entry name" value="Fido_containing"/>
</dbReference>
<keyword evidence="4" id="KW-1133">Transmembrane helix</keyword>
<feature type="binding site" evidence="1">
    <location>
        <position position="90"/>
    </location>
    <ligand>
        <name>ATP</name>
        <dbReference type="ChEBI" id="CHEBI:30616"/>
    </ligand>
</feature>
<evidence type="ECO:0000256" key="1">
    <source>
        <dbReference type="PIRSR" id="PIRSR038925-1"/>
    </source>
</evidence>
<keyword evidence="4" id="KW-0472">Membrane</keyword>
<feature type="domain" description="Fido" evidence="5">
    <location>
        <begin position="138"/>
        <end position="286"/>
    </location>
</feature>
<comment type="caution">
    <text evidence="6">The sequence shown here is derived from an EMBL/GenBank/DDBJ whole genome shotgun (WGS) entry which is preliminary data.</text>
</comment>
<name>A0A2T4TYH0_9BACT</name>
<sequence length="393" mass="43587">MNKPTNVSRRARAGTYVTVSTVGGERVRAFVPAPLPPTPPIEIDGALRRALDEALVALGRLDGVSGFLPDRNLLLYSFVRKEAVLSSQIEGTQSSLSDLLLAEIDEAPGVPIDDVSEVSNCVAAIEHGVRRLREDFPLSNRLLREMHEIMLRRGRGAEKQPGHFRHSQNWIGGTRPGNAVFVPPPPDRVEELMGALERFLHDERTSPLLKAALAHVQFETIHPFLDGNGRVGRILITLILVHGGLLSEPMLYLSLYFRQHRREYYERLSAVRLEDDWAGWLHFFAEAVNVTARSALDTAQRVTGMFAADLSRIHSLGRRAAAAAQVHTSLSKRPLASIAKLRELTGMSTPAIIRGLEALAGIGIVREITGRRRSRIFAYDQYLRLLNEGTETP</sequence>
<dbReference type="InterPro" id="IPR003812">
    <property type="entry name" value="Fido"/>
</dbReference>
<dbReference type="SUPFAM" id="SSF140931">
    <property type="entry name" value="Fic-like"/>
    <property type="match status" value="1"/>
</dbReference>
<dbReference type="PIRSF" id="PIRSF038925">
    <property type="entry name" value="AMP-prot_trans"/>
    <property type="match status" value="1"/>
</dbReference>
<dbReference type="Gene3D" id="1.10.3290.10">
    <property type="entry name" value="Fido-like domain"/>
    <property type="match status" value="1"/>
</dbReference>
<evidence type="ECO:0000259" key="5">
    <source>
        <dbReference type="PROSITE" id="PS51459"/>
    </source>
</evidence>
<keyword evidence="4" id="KW-0812">Transmembrane</keyword>
<keyword evidence="1" id="KW-0067">ATP-binding</keyword>
<keyword evidence="7" id="KW-1185">Reference proteome</keyword>
<feature type="transmembrane region" description="Helical" evidence="4">
    <location>
        <begin position="234"/>
        <end position="257"/>
    </location>
</feature>
<evidence type="ECO:0000313" key="7">
    <source>
        <dbReference type="Proteomes" id="UP000241436"/>
    </source>
</evidence>
<dbReference type="PANTHER" id="PTHR13504">
    <property type="entry name" value="FIDO DOMAIN-CONTAINING PROTEIN DDB_G0283145"/>
    <property type="match status" value="1"/>
</dbReference>
<dbReference type="PROSITE" id="PS51459">
    <property type="entry name" value="FIDO"/>
    <property type="match status" value="1"/>
</dbReference>
<evidence type="ECO:0000256" key="4">
    <source>
        <dbReference type="SAM" id="Phobius"/>
    </source>
</evidence>
<dbReference type="Pfam" id="PF02661">
    <property type="entry name" value="Fic"/>
    <property type="match status" value="1"/>
</dbReference>
<dbReference type="Pfam" id="PF13784">
    <property type="entry name" value="Fic_N"/>
    <property type="match status" value="1"/>
</dbReference>
<evidence type="ECO:0000256" key="3">
    <source>
        <dbReference type="PIRSR" id="PIRSR640198-2"/>
    </source>
</evidence>
<organism evidence="6 7">
    <name type="scientific">Candidatus Methylomirabilis limnetica</name>
    <dbReference type="NCBI Taxonomy" id="2033718"/>
    <lineage>
        <taxon>Bacteria</taxon>
        <taxon>Candidatus Methylomirabilota</taxon>
        <taxon>Candidatus Methylomirabilia</taxon>
        <taxon>Candidatus Methylomirabilales</taxon>
        <taxon>Candidatus Methylomirabilaceae</taxon>
        <taxon>Candidatus Methylomirabilis</taxon>
    </lineage>
</organism>
<dbReference type="EMBL" id="NVQC01000017">
    <property type="protein sequence ID" value="PTL36165.1"/>
    <property type="molecule type" value="Genomic_DNA"/>
</dbReference>
<dbReference type="PANTHER" id="PTHR13504:SF38">
    <property type="entry name" value="FIDO DOMAIN-CONTAINING PROTEIN"/>
    <property type="match status" value="1"/>
</dbReference>
<gene>
    <name evidence="6" type="ORF">CLG94_05755</name>
</gene>
<dbReference type="InterPro" id="IPR036597">
    <property type="entry name" value="Fido-like_dom_sf"/>
</dbReference>
<evidence type="ECO:0000313" key="6">
    <source>
        <dbReference type="EMBL" id="PTL36165.1"/>
    </source>
</evidence>
<accession>A0A2T4TYH0</accession>
<dbReference type="InterPro" id="IPR026287">
    <property type="entry name" value="SoFic-like"/>
</dbReference>
<evidence type="ECO:0000256" key="2">
    <source>
        <dbReference type="PIRSR" id="PIRSR640198-1"/>
    </source>
</evidence>
<feature type="binding site" evidence="1">
    <location>
        <begin position="227"/>
        <end position="233"/>
    </location>
    <ligand>
        <name>ATP</name>
        <dbReference type="ChEBI" id="CHEBI:30616"/>
    </ligand>
</feature>
<dbReference type="Proteomes" id="UP000241436">
    <property type="component" value="Unassembled WGS sequence"/>
</dbReference>
<dbReference type="AlphaFoldDB" id="A0A2T4TYH0"/>
<reference evidence="6 7" key="1">
    <citation type="submission" date="2017-09" db="EMBL/GenBank/DDBJ databases">
        <title>Bloom of a denitrifying methanotroph, Candidatus Methylomirabilis limnetica, in a deep stratified lake.</title>
        <authorList>
            <person name="Graf J.S."/>
            <person name="Marchant H.K."/>
            <person name="Tienken D."/>
            <person name="Hach P.F."/>
            <person name="Brand A."/>
            <person name="Schubert C.J."/>
            <person name="Kuypers M.M."/>
            <person name="Milucka J."/>
        </authorList>
    </citation>
    <scope>NUCLEOTIDE SEQUENCE [LARGE SCALE GENOMIC DNA]</scope>
    <source>
        <strain evidence="6 7">Zug</strain>
    </source>
</reference>
<reference evidence="7" key="2">
    <citation type="journal article" date="2018" name="Environ. Microbiol.">
        <title>Bloom of a denitrifying methanotroph, 'Candidatus Methylomirabilis limnetica', in a deep stratified lake.</title>
        <authorList>
            <person name="Graf J.S."/>
            <person name="Mayr M.J."/>
            <person name="Marchant H.K."/>
            <person name="Tienken D."/>
            <person name="Hach P.F."/>
            <person name="Brand A."/>
            <person name="Schubert C.J."/>
            <person name="Kuypers M.M."/>
            <person name="Milucka J."/>
        </authorList>
    </citation>
    <scope>NUCLEOTIDE SEQUENCE [LARGE SCALE GENOMIC DNA]</scope>
    <source>
        <strain evidence="7">Zug</strain>
    </source>
</reference>
<feature type="binding site" evidence="1">
    <location>
        <position position="222"/>
    </location>
    <ligand>
        <name>ATP</name>
        <dbReference type="ChEBI" id="CHEBI:30616"/>
    </ligand>
</feature>
<dbReference type="GO" id="GO:0005524">
    <property type="term" value="F:ATP binding"/>
    <property type="evidence" value="ECO:0007669"/>
    <property type="project" value="UniProtKB-KW"/>
</dbReference>
<feature type="binding site" evidence="3">
    <location>
        <begin position="226"/>
        <end position="233"/>
    </location>
    <ligand>
        <name>ATP</name>
        <dbReference type="ChEBI" id="CHEBI:30616"/>
    </ligand>
</feature>
<proteinExistence type="predicted"/>
<feature type="active site" evidence="2">
    <location>
        <position position="222"/>
    </location>
</feature>
<dbReference type="InterPro" id="IPR025758">
    <property type="entry name" value="Fic/DOC_N"/>
</dbReference>
<dbReference type="RefSeq" id="WP_107561912.1">
    <property type="nucleotide sequence ID" value="NZ_NVQC01000017.1"/>
</dbReference>
<dbReference type="OrthoDB" id="9813719at2"/>